<dbReference type="InterPro" id="IPR003770">
    <property type="entry name" value="MLTG-like"/>
</dbReference>
<organism evidence="8 9">
    <name type="scientific">Lihuaxuella thermophila</name>
    <dbReference type="NCBI Taxonomy" id="1173111"/>
    <lineage>
        <taxon>Bacteria</taxon>
        <taxon>Bacillati</taxon>
        <taxon>Bacillota</taxon>
        <taxon>Bacilli</taxon>
        <taxon>Bacillales</taxon>
        <taxon>Thermoactinomycetaceae</taxon>
        <taxon>Lihuaxuella</taxon>
    </lineage>
</organism>
<evidence type="ECO:0000256" key="5">
    <source>
        <dbReference type="ARBA" id="ARBA00023239"/>
    </source>
</evidence>
<keyword evidence="6 7" id="KW-0961">Cell wall biogenesis/degradation</keyword>
<name>A0A1H8AV81_9BACL</name>
<feature type="site" description="Important for catalytic activity" evidence="7">
    <location>
        <position position="226"/>
    </location>
</feature>
<comment type="similarity">
    <text evidence="7">Belongs to the transglycosylase MltG family.</text>
</comment>
<comment type="function">
    <text evidence="7">Functions as a peptidoglycan terminase that cleaves nascent peptidoglycan strands endolytically to terminate their elongation.</text>
</comment>
<evidence type="ECO:0000313" key="9">
    <source>
        <dbReference type="Proteomes" id="UP000199695"/>
    </source>
</evidence>
<sequence>MKWFLRMLITLLLLAGWAVLAYLFADYTLGSPKRSQSVEVEIPPDTSLKEIGQILENKKLIRETYFFRLYAVYKNRTNLKAGVYEIEPEDRLSDMLDKFSEGDQGLIKVIIPPGWNARQIADRLEQAGLDGQGFLRALNHKKQKYDFENSIPRDPRRPYRLEGYLYPGTYEFRKETQPEEIVNAMLDQFAKQMDKLQAREKLKSNPLTKGVSLDEWVTVASLVEREGKLPQELPVISGVIYNRLHSKTNNKLMIDASIVFIYSMKGQKITSVTEKMTQIKHPYNTYQITGLPPGPIASPGEATLAAALNPKKHKYEYYVTREDGSGGHYFARTLAEHNRNIARSKKNAAKRE</sequence>
<evidence type="ECO:0000256" key="3">
    <source>
        <dbReference type="ARBA" id="ARBA00022989"/>
    </source>
</evidence>
<dbReference type="EMBL" id="FOCQ01000001">
    <property type="protein sequence ID" value="SEM73417.1"/>
    <property type="molecule type" value="Genomic_DNA"/>
</dbReference>
<dbReference type="OrthoDB" id="9814591at2"/>
<dbReference type="GO" id="GO:0005886">
    <property type="term" value="C:plasma membrane"/>
    <property type="evidence" value="ECO:0007669"/>
    <property type="project" value="UniProtKB-UniRule"/>
</dbReference>
<dbReference type="AlphaFoldDB" id="A0A1H8AV81"/>
<dbReference type="Proteomes" id="UP000199695">
    <property type="component" value="Unassembled WGS sequence"/>
</dbReference>
<evidence type="ECO:0000256" key="6">
    <source>
        <dbReference type="ARBA" id="ARBA00023316"/>
    </source>
</evidence>
<comment type="catalytic activity">
    <reaction evidence="7">
        <text>a peptidoglycan chain = a peptidoglycan chain with N-acetyl-1,6-anhydromuramyl-[peptide] at the reducing end + a peptidoglycan chain with N-acetylglucosamine at the non-reducing end.</text>
        <dbReference type="EC" id="4.2.2.29"/>
    </reaction>
</comment>
<protein>
    <recommendedName>
        <fullName evidence="7">Endolytic murein transglycosylase</fullName>
        <ecNumber evidence="7">4.2.2.29</ecNumber>
    </recommendedName>
    <alternativeName>
        <fullName evidence="7">Peptidoglycan lytic transglycosylase</fullName>
    </alternativeName>
    <alternativeName>
        <fullName evidence="7">Peptidoglycan polymerization terminase</fullName>
    </alternativeName>
</protein>
<dbReference type="PANTHER" id="PTHR30518:SF2">
    <property type="entry name" value="ENDOLYTIC MUREIN TRANSGLYCOSYLASE"/>
    <property type="match status" value="1"/>
</dbReference>
<reference evidence="8 9" key="1">
    <citation type="submission" date="2016-10" db="EMBL/GenBank/DDBJ databases">
        <authorList>
            <person name="de Groot N.N."/>
        </authorList>
    </citation>
    <scope>NUCLEOTIDE SEQUENCE [LARGE SCALE GENOMIC DNA]</scope>
    <source>
        <strain evidence="8 9">DSM 46701</strain>
    </source>
</reference>
<keyword evidence="1 7" id="KW-1003">Cell membrane</keyword>
<evidence type="ECO:0000313" key="8">
    <source>
        <dbReference type="EMBL" id="SEM73417.1"/>
    </source>
</evidence>
<keyword evidence="5 7" id="KW-0456">Lyase</keyword>
<keyword evidence="3 7" id="KW-1133">Transmembrane helix</keyword>
<dbReference type="Pfam" id="PF02618">
    <property type="entry name" value="YceG"/>
    <property type="match status" value="1"/>
</dbReference>
<evidence type="ECO:0000256" key="2">
    <source>
        <dbReference type="ARBA" id="ARBA00022692"/>
    </source>
</evidence>
<dbReference type="Gene3D" id="3.30.160.60">
    <property type="entry name" value="Classic Zinc Finger"/>
    <property type="match status" value="1"/>
</dbReference>
<gene>
    <name evidence="7" type="primary">mltG</name>
    <name evidence="8" type="ORF">SAMN05444955_101317</name>
</gene>
<keyword evidence="4 7" id="KW-0472">Membrane</keyword>
<evidence type="ECO:0000256" key="1">
    <source>
        <dbReference type="ARBA" id="ARBA00022475"/>
    </source>
</evidence>
<keyword evidence="9" id="KW-1185">Reference proteome</keyword>
<dbReference type="RefSeq" id="WP_089964598.1">
    <property type="nucleotide sequence ID" value="NZ_FOCQ01000001.1"/>
</dbReference>
<keyword evidence="2 7" id="KW-0812">Transmembrane</keyword>
<dbReference type="GO" id="GO:0008932">
    <property type="term" value="F:lytic endotransglycosylase activity"/>
    <property type="evidence" value="ECO:0007669"/>
    <property type="project" value="UniProtKB-UniRule"/>
</dbReference>
<dbReference type="EC" id="4.2.2.29" evidence="7"/>
<dbReference type="HAMAP" id="MF_02065">
    <property type="entry name" value="MltG"/>
    <property type="match status" value="1"/>
</dbReference>
<dbReference type="STRING" id="1173111.SAMN05444955_101317"/>
<dbReference type="GO" id="GO:0009252">
    <property type="term" value="P:peptidoglycan biosynthetic process"/>
    <property type="evidence" value="ECO:0007669"/>
    <property type="project" value="UniProtKB-UniRule"/>
</dbReference>
<evidence type="ECO:0000256" key="7">
    <source>
        <dbReference type="HAMAP-Rule" id="MF_02065"/>
    </source>
</evidence>
<proteinExistence type="inferred from homology"/>
<dbReference type="CDD" id="cd08010">
    <property type="entry name" value="MltG_like"/>
    <property type="match status" value="1"/>
</dbReference>
<dbReference type="NCBIfam" id="TIGR00247">
    <property type="entry name" value="endolytic transglycosylase MltG"/>
    <property type="match status" value="1"/>
</dbReference>
<dbReference type="GO" id="GO:0071555">
    <property type="term" value="P:cell wall organization"/>
    <property type="evidence" value="ECO:0007669"/>
    <property type="project" value="UniProtKB-KW"/>
</dbReference>
<evidence type="ECO:0000256" key="4">
    <source>
        <dbReference type="ARBA" id="ARBA00023136"/>
    </source>
</evidence>
<dbReference type="Gene3D" id="3.30.1490.480">
    <property type="entry name" value="Endolytic murein transglycosylase"/>
    <property type="match status" value="2"/>
</dbReference>
<accession>A0A1H8AV81</accession>
<dbReference type="PANTHER" id="PTHR30518">
    <property type="entry name" value="ENDOLYTIC MUREIN TRANSGLYCOSYLASE"/>
    <property type="match status" value="1"/>
</dbReference>